<dbReference type="Pfam" id="PF01593">
    <property type="entry name" value="Amino_oxidase"/>
    <property type="match status" value="1"/>
</dbReference>
<dbReference type="Gene3D" id="3.90.660.10">
    <property type="match status" value="1"/>
</dbReference>
<dbReference type="InterPro" id="IPR006311">
    <property type="entry name" value="TAT_signal"/>
</dbReference>
<dbReference type="InterPro" id="IPR050281">
    <property type="entry name" value="Flavin_monoamine_oxidase"/>
</dbReference>
<dbReference type="PANTHER" id="PTHR10742:SF342">
    <property type="entry name" value="AMINE OXIDASE"/>
    <property type="match status" value="1"/>
</dbReference>
<reference evidence="2 3" key="1">
    <citation type="submission" date="2019-07" db="EMBL/GenBank/DDBJ databases">
        <title>Whole genome shotgun sequence of Nocardia ninae NBRC 108245.</title>
        <authorList>
            <person name="Hosoyama A."/>
            <person name="Uohara A."/>
            <person name="Ohji S."/>
            <person name="Ichikawa N."/>
        </authorList>
    </citation>
    <scope>NUCLEOTIDE SEQUENCE [LARGE SCALE GENOMIC DNA]</scope>
    <source>
        <strain evidence="2 3">NBRC 108245</strain>
    </source>
</reference>
<comment type="caution">
    <text evidence="2">The sequence shown here is derived from an EMBL/GenBank/DDBJ whole genome shotgun (WGS) entry which is preliminary data.</text>
</comment>
<dbReference type="PRINTS" id="PR00419">
    <property type="entry name" value="ADXRDTASE"/>
</dbReference>
<dbReference type="PANTHER" id="PTHR10742">
    <property type="entry name" value="FLAVIN MONOAMINE OXIDASE"/>
    <property type="match status" value="1"/>
</dbReference>
<dbReference type="InterPro" id="IPR002937">
    <property type="entry name" value="Amino_oxidase"/>
</dbReference>
<evidence type="ECO:0000313" key="3">
    <source>
        <dbReference type="Proteomes" id="UP000321424"/>
    </source>
</evidence>
<evidence type="ECO:0000259" key="1">
    <source>
        <dbReference type="Pfam" id="PF01593"/>
    </source>
</evidence>
<evidence type="ECO:0000313" key="2">
    <source>
        <dbReference type="EMBL" id="GEM40483.1"/>
    </source>
</evidence>
<dbReference type="Proteomes" id="UP000321424">
    <property type="component" value="Unassembled WGS sequence"/>
</dbReference>
<gene>
    <name evidence="2" type="ORF">NN4_50020</name>
</gene>
<dbReference type="Gene3D" id="1.20.1440.240">
    <property type="match status" value="1"/>
</dbReference>
<keyword evidence="3" id="KW-1185">Reference proteome</keyword>
<dbReference type="PROSITE" id="PS51318">
    <property type="entry name" value="TAT"/>
    <property type="match status" value="1"/>
</dbReference>
<dbReference type="Gene3D" id="3.50.50.60">
    <property type="entry name" value="FAD/NAD(P)-binding domain"/>
    <property type="match status" value="1"/>
</dbReference>
<dbReference type="GO" id="GO:0009063">
    <property type="term" value="P:amino acid catabolic process"/>
    <property type="evidence" value="ECO:0007669"/>
    <property type="project" value="TreeGrafter"/>
</dbReference>
<sequence length="545" mass="57385">MRENTVGRRDLLRYTAAGAAGLVLGAAGGAVASGHFAGREALRPAAGGADISPSRRDRARLVARDIVGVDESGRDVRALHRELLAGAGPKRTDNPQDVAVVGAGAAGLAAAWILARAGHRVRVFEGSDRVGGRIRTLREPFTATGGHGEAGAMRIPTTHMITTGVLARLGVQTRPFHMTHPHRLVSAGGVSMTRAEYTTDPAPIAGVFGAEAVHGRALLDQVLASTGVHRDSDVAAWTDFLARYDEMSLRDWLLAQGLSESSIDHLGSIEGITARMGLSLTHNLMTATNLAPGTELVEIVGGTDRLIVELAGAAKAAGAEIITNSVVTGIDGRHPRVRLRYGAGEDTVEVDRVVVAAPYSLLRYLGFQPALSYGKQRAIAELHHDAATKTFLEFSTRWWAGHGGIDVTDAPPRLTVYPSHPTGDGGVVIASYTWADDAHAWDGLLPAERAAECLDHLADVHGPAVRAAWTGGYASHSWATDRWANGEAAIYLPGQSVEIGPDTRTPEMDGRVAFAGDATSTRGRAWIEGALESGARACTDLGITT</sequence>
<dbReference type="SUPFAM" id="SSF51905">
    <property type="entry name" value="FAD/NAD(P)-binding domain"/>
    <property type="match status" value="1"/>
</dbReference>
<dbReference type="EMBL" id="BJXA01000037">
    <property type="protein sequence ID" value="GEM40483.1"/>
    <property type="molecule type" value="Genomic_DNA"/>
</dbReference>
<dbReference type="SUPFAM" id="SSF54373">
    <property type="entry name" value="FAD-linked reductases, C-terminal domain"/>
    <property type="match status" value="1"/>
</dbReference>
<protein>
    <submittedName>
        <fullName evidence="2">Amine oxidase</fullName>
    </submittedName>
</protein>
<feature type="domain" description="Amine oxidase" evidence="1">
    <location>
        <begin position="106"/>
        <end position="540"/>
    </location>
</feature>
<dbReference type="RefSeq" id="WP_281289404.1">
    <property type="nucleotide sequence ID" value="NZ_BJXA01000037.1"/>
</dbReference>
<dbReference type="GO" id="GO:0001716">
    <property type="term" value="F:L-amino-acid oxidase activity"/>
    <property type="evidence" value="ECO:0007669"/>
    <property type="project" value="TreeGrafter"/>
</dbReference>
<proteinExistence type="predicted"/>
<name>A0A511MIK0_9NOCA</name>
<dbReference type="InterPro" id="IPR036188">
    <property type="entry name" value="FAD/NAD-bd_sf"/>
</dbReference>
<dbReference type="AlphaFoldDB" id="A0A511MIK0"/>
<organism evidence="2 3">
    <name type="scientific">Nocardia ninae NBRC 108245</name>
    <dbReference type="NCBI Taxonomy" id="1210091"/>
    <lineage>
        <taxon>Bacteria</taxon>
        <taxon>Bacillati</taxon>
        <taxon>Actinomycetota</taxon>
        <taxon>Actinomycetes</taxon>
        <taxon>Mycobacteriales</taxon>
        <taxon>Nocardiaceae</taxon>
        <taxon>Nocardia</taxon>
    </lineage>
</organism>
<accession>A0A511MIK0</accession>